<dbReference type="EMBL" id="AL954747">
    <property type="protein sequence ID" value="CAD84503.1"/>
    <property type="molecule type" value="Genomic_DNA"/>
</dbReference>
<reference evidence="3 4" key="1">
    <citation type="journal article" date="2003" name="J. Bacteriol.">
        <title>Complete genome sequence of the ammonia-oxidizing bacterium and obligate chemolithoautotroph Nitrosomonas europaea.</title>
        <authorList>
            <person name="Chain P."/>
            <person name="Lamerdin J."/>
            <person name="Larimer F."/>
            <person name="Regala W."/>
            <person name="Land M."/>
            <person name="Hauser L."/>
            <person name="Hooper A."/>
            <person name="Klotz M."/>
            <person name="Norton J."/>
            <person name="Sayavedra-Soto L."/>
            <person name="Arciero D."/>
            <person name="Hommes N."/>
            <person name="Whittaker M."/>
            <person name="Arp D."/>
        </authorList>
    </citation>
    <scope>NUCLEOTIDE SEQUENCE [LARGE SCALE GENOMIC DNA]</scope>
    <source>
        <strain evidence="4">ATCC 19718 / CIP 103999 / KCTC 2705 / NBRC 14298</strain>
    </source>
</reference>
<dbReference type="GeneID" id="87103792"/>
<dbReference type="GO" id="GO:0032259">
    <property type="term" value="P:methylation"/>
    <property type="evidence" value="ECO:0007669"/>
    <property type="project" value="UniProtKB-KW"/>
</dbReference>
<dbReference type="EC" id="2.1.1.107" evidence="3"/>
<dbReference type="InterPro" id="IPR007470">
    <property type="entry name" value="HemX"/>
</dbReference>
<dbReference type="Pfam" id="PF04375">
    <property type="entry name" value="HemX"/>
    <property type="match status" value="1"/>
</dbReference>
<dbReference type="STRING" id="228410.NE0592"/>
<proteinExistence type="predicted"/>
<feature type="coiled-coil region" evidence="1">
    <location>
        <begin position="60"/>
        <end position="87"/>
    </location>
</feature>
<keyword evidence="2" id="KW-1133">Transmembrane helix</keyword>
<dbReference type="GO" id="GO:0004851">
    <property type="term" value="F:uroporphyrin-III C-methyltransferase activity"/>
    <property type="evidence" value="ECO:0007669"/>
    <property type="project" value="UniProtKB-EC"/>
</dbReference>
<organism evidence="3 4">
    <name type="scientific">Nitrosomonas europaea (strain ATCC 19718 / CIP 103999 / KCTC 2705 / NBRC 14298)</name>
    <dbReference type="NCBI Taxonomy" id="228410"/>
    <lineage>
        <taxon>Bacteria</taxon>
        <taxon>Pseudomonadati</taxon>
        <taxon>Pseudomonadota</taxon>
        <taxon>Betaproteobacteria</taxon>
        <taxon>Nitrosomonadales</taxon>
        <taxon>Nitrosomonadaceae</taxon>
        <taxon>Nitrosomonas</taxon>
    </lineage>
</organism>
<evidence type="ECO:0000313" key="3">
    <source>
        <dbReference type="EMBL" id="CAD84503.1"/>
    </source>
</evidence>
<protein>
    <submittedName>
        <fullName evidence="3">Possible uroporphyrin-III C-methyltransferase</fullName>
        <ecNumber evidence="3">2.1.1.107</ecNumber>
    </submittedName>
</protein>
<keyword evidence="3" id="KW-0489">Methyltransferase</keyword>
<evidence type="ECO:0000313" key="4">
    <source>
        <dbReference type="Proteomes" id="UP000001416"/>
    </source>
</evidence>
<keyword evidence="4" id="KW-1185">Reference proteome</keyword>
<dbReference type="HOGENOM" id="CLU_036381_0_0_4"/>
<evidence type="ECO:0000256" key="1">
    <source>
        <dbReference type="SAM" id="Coils"/>
    </source>
</evidence>
<dbReference type="Proteomes" id="UP000001416">
    <property type="component" value="Chromosome"/>
</dbReference>
<keyword evidence="1" id="KW-0175">Coiled coil</keyword>
<dbReference type="AlphaFoldDB" id="Q82WS0"/>
<dbReference type="PANTHER" id="PTHR38043">
    <property type="entry name" value="PROTEIN HEMX"/>
    <property type="match status" value="1"/>
</dbReference>
<keyword evidence="3" id="KW-0808">Transferase</keyword>
<keyword evidence="2" id="KW-0812">Transmembrane</keyword>
<sequence length="335" mass="37459">MNKHTQTSTSGSARRLALFILIILLLAVAVMLWNWAGKQGYIAAMEYSLTKYLADADVFSNRSRKMLDELEAKKAEVEQQLNLLEENLQADPASSPAVVELPADEGNGTRSDAWILGTVERLVVSTDRQLRLTGDVRSALVSLKHAYELLQSSDVLGASKLAVILAGEIERLETQPVVDVSEISRNIDKLAAQIETLPLAMEAHLINVDLSEKYDDMPEPEWWQRYLREIGEDLSRLVKIEKTDQGIPLLSPSQAHLLKENIELQLILARLALLTRDEESFGSAVKSASDWIQRYFDIEAQSVRDVLKELERLAGIDIGSRLPDTGKLLQAVRYN</sequence>
<dbReference type="OrthoDB" id="9787650at2"/>
<feature type="transmembrane region" description="Helical" evidence="2">
    <location>
        <begin position="16"/>
        <end position="36"/>
    </location>
</feature>
<keyword evidence="2" id="KW-0472">Membrane</keyword>
<dbReference type="eggNOG" id="COG2959">
    <property type="taxonomic scope" value="Bacteria"/>
</dbReference>
<accession>Q82WS0</accession>
<gene>
    <name evidence="3" type="ordered locus">NE0592</name>
</gene>
<dbReference type="RefSeq" id="WP_011111218.1">
    <property type="nucleotide sequence ID" value="NC_004757.1"/>
</dbReference>
<dbReference type="KEGG" id="neu:NE0592"/>
<dbReference type="PANTHER" id="PTHR38043:SF1">
    <property type="entry name" value="PROTEIN HEMX"/>
    <property type="match status" value="1"/>
</dbReference>
<name>Q82WS0_NITEU</name>
<evidence type="ECO:0000256" key="2">
    <source>
        <dbReference type="SAM" id="Phobius"/>
    </source>
</evidence>
<dbReference type="PhylomeDB" id="Q82WS0"/>